<keyword evidence="2" id="KW-0813">Transport</keyword>
<evidence type="ECO:0000256" key="4">
    <source>
        <dbReference type="ARBA" id="ARBA00022989"/>
    </source>
</evidence>
<dbReference type="OrthoDB" id="9768783at2"/>
<evidence type="ECO:0000313" key="10">
    <source>
        <dbReference type="Proteomes" id="UP000315395"/>
    </source>
</evidence>
<dbReference type="SUPFAM" id="SSF103473">
    <property type="entry name" value="MFS general substrate transporter"/>
    <property type="match status" value="1"/>
</dbReference>
<name>A0A516GBS4_9MICO</name>
<reference evidence="9 10" key="1">
    <citation type="submission" date="2019-07" db="EMBL/GenBank/DDBJ databases">
        <title>complete genome sequencing of Ornithinimicrobium sp. H23M54.</title>
        <authorList>
            <person name="Bae J.-W."/>
            <person name="Lee S.-Y."/>
        </authorList>
    </citation>
    <scope>NUCLEOTIDE SEQUENCE [LARGE SCALE GENOMIC DNA]</scope>
    <source>
        <strain evidence="9 10">H23M54</strain>
    </source>
</reference>
<dbReference type="GO" id="GO:0005886">
    <property type="term" value="C:plasma membrane"/>
    <property type="evidence" value="ECO:0007669"/>
    <property type="project" value="UniProtKB-SubCell"/>
</dbReference>
<feature type="transmembrane region" description="Helical" evidence="7">
    <location>
        <begin position="182"/>
        <end position="200"/>
    </location>
</feature>
<feature type="domain" description="Major facilitator superfamily (MFS) profile" evidence="8">
    <location>
        <begin position="341"/>
        <end position="533"/>
    </location>
</feature>
<dbReference type="PANTHER" id="PTHR23519">
    <property type="entry name" value="AUTOPHAGY-RELATED PROTEIN 22"/>
    <property type="match status" value="1"/>
</dbReference>
<feature type="region of interest" description="Disordered" evidence="6">
    <location>
        <begin position="1"/>
        <end position="22"/>
    </location>
</feature>
<feature type="transmembrane region" description="Helical" evidence="7">
    <location>
        <begin position="247"/>
        <end position="267"/>
    </location>
</feature>
<feature type="compositionally biased region" description="Basic residues" evidence="6">
    <location>
        <begin position="13"/>
        <end position="22"/>
    </location>
</feature>
<dbReference type="PANTHER" id="PTHR23519:SF1">
    <property type="entry name" value="AUTOPHAGY-RELATED PROTEIN 22"/>
    <property type="match status" value="1"/>
</dbReference>
<dbReference type="InterPro" id="IPR036259">
    <property type="entry name" value="MFS_trans_sf"/>
</dbReference>
<evidence type="ECO:0000256" key="3">
    <source>
        <dbReference type="ARBA" id="ARBA00022692"/>
    </source>
</evidence>
<proteinExistence type="predicted"/>
<feature type="transmembrane region" description="Helical" evidence="7">
    <location>
        <begin position="377"/>
        <end position="398"/>
    </location>
</feature>
<evidence type="ECO:0000256" key="7">
    <source>
        <dbReference type="SAM" id="Phobius"/>
    </source>
</evidence>
<sequence>MSTSTAATGRWSARPRRWRRSSRTWPIGIPPPVEHRVRWANWCRRGELGGFSAGFGARGNTVGAVTVHDDTSGSGPGGVGPVDPTAGQSLDPDEVTTALGASEGASKGKVTAWALWDWGAQPWNTVITTFVFAVYLTSDSFGSTNHTSQMLAWSTAIAGLFVALLAPVLGQNSDRSGRTVRNLRWQTWLLAALAASLFFVKADPGYLLLGLVLLGVGSVVSEIAGVNYNATIEQVATTKNIGRVSGYGWGFGYLGGIVALLAMYFLFIQPEVGLFGVTGEDGLDIRVSMLLCGVWIALFTIPALVKLKDRPVERAPRVGIIDSYRLLFGTIRRLWKTSRHTVWFLLASALFRDGLAGVFAFGAVLAAGTFGMSAGEVIIFGAAANIVAGVATISFGLLDDRIGPKKVILLSLVALVILGLLIFFLHDGGKTVFWVLGLGLTVFVGPAQAASRSFLARLIPEGKSGEIFGLYATTGRVVSFLSPAAFGVGIWLGARLTGQENTQYWGILGIVLILAAGALAMLPVKEHTDHRIG</sequence>
<evidence type="ECO:0000256" key="2">
    <source>
        <dbReference type="ARBA" id="ARBA00022448"/>
    </source>
</evidence>
<evidence type="ECO:0000256" key="1">
    <source>
        <dbReference type="ARBA" id="ARBA00004651"/>
    </source>
</evidence>
<dbReference type="EMBL" id="CP041616">
    <property type="protein sequence ID" value="QDO88971.1"/>
    <property type="molecule type" value="Genomic_DNA"/>
</dbReference>
<feature type="transmembrane region" description="Helical" evidence="7">
    <location>
        <begin position="287"/>
        <end position="307"/>
    </location>
</feature>
<dbReference type="Gene3D" id="1.20.1250.20">
    <property type="entry name" value="MFS general substrate transporter like domains"/>
    <property type="match status" value="2"/>
</dbReference>
<dbReference type="GO" id="GO:0022857">
    <property type="term" value="F:transmembrane transporter activity"/>
    <property type="evidence" value="ECO:0007669"/>
    <property type="project" value="InterPro"/>
</dbReference>
<dbReference type="Proteomes" id="UP000315395">
    <property type="component" value="Chromosome"/>
</dbReference>
<evidence type="ECO:0000313" key="9">
    <source>
        <dbReference type="EMBL" id="QDO88971.1"/>
    </source>
</evidence>
<feature type="transmembrane region" description="Helical" evidence="7">
    <location>
        <begin position="504"/>
        <end position="524"/>
    </location>
</feature>
<dbReference type="KEGG" id="orz:FNH13_12090"/>
<evidence type="ECO:0000256" key="6">
    <source>
        <dbReference type="SAM" id="MobiDB-lite"/>
    </source>
</evidence>
<keyword evidence="3 7" id="KW-0812">Transmembrane</keyword>
<dbReference type="AlphaFoldDB" id="A0A516GBS4"/>
<feature type="transmembrane region" description="Helical" evidence="7">
    <location>
        <begin position="467"/>
        <end position="492"/>
    </location>
</feature>
<feature type="transmembrane region" description="Helical" evidence="7">
    <location>
        <begin position="206"/>
        <end position="226"/>
    </location>
</feature>
<organism evidence="9 10">
    <name type="scientific">Ornithinimicrobium ciconiae</name>
    <dbReference type="NCBI Taxonomy" id="2594265"/>
    <lineage>
        <taxon>Bacteria</taxon>
        <taxon>Bacillati</taxon>
        <taxon>Actinomycetota</taxon>
        <taxon>Actinomycetes</taxon>
        <taxon>Micrococcales</taxon>
        <taxon>Ornithinimicrobiaceae</taxon>
        <taxon>Ornithinimicrobium</taxon>
    </lineage>
</organism>
<keyword evidence="4 7" id="KW-1133">Transmembrane helix</keyword>
<dbReference type="InterPro" id="IPR024671">
    <property type="entry name" value="Atg22-like"/>
</dbReference>
<dbReference type="InterPro" id="IPR050495">
    <property type="entry name" value="ATG22/LtaA_families"/>
</dbReference>
<dbReference type="Pfam" id="PF11700">
    <property type="entry name" value="ATG22"/>
    <property type="match status" value="1"/>
</dbReference>
<feature type="transmembrane region" description="Helical" evidence="7">
    <location>
        <begin position="342"/>
        <end position="365"/>
    </location>
</feature>
<gene>
    <name evidence="9" type="ORF">FNH13_12090</name>
</gene>
<dbReference type="InterPro" id="IPR020846">
    <property type="entry name" value="MFS_dom"/>
</dbReference>
<feature type="transmembrane region" description="Helical" evidence="7">
    <location>
        <begin position="150"/>
        <end position="170"/>
    </location>
</feature>
<keyword evidence="5 7" id="KW-0472">Membrane</keyword>
<feature type="transmembrane region" description="Helical" evidence="7">
    <location>
        <begin position="407"/>
        <end position="426"/>
    </location>
</feature>
<accession>A0A516GBS4</accession>
<dbReference type="PROSITE" id="PS50850">
    <property type="entry name" value="MFS"/>
    <property type="match status" value="1"/>
</dbReference>
<protein>
    <submittedName>
        <fullName evidence="9">MFS transporter</fullName>
    </submittedName>
</protein>
<comment type="subcellular location">
    <subcellularLocation>
        <location evidence="1">Cell membrane</location>
        <topology evidence="1">Multi-pass membrane protein</topology>
    </subcellularLocation>
</comment>
<evidence type="ECO:0000259" key="8">
    <source>
        <dbReference type="PROSITE" id="PS50850"/>
    </source>
</evidence>
<evidence type="ECO:0000256" key="5">
    <source>
        <dbReference type="ARBA" id="ARBA00023136"/>
    </source>
</evidence>
<feature type="transmembrane region" description="Helical" evidence="7">
    <location>
        <begin position="432"/>
        <end position="455"/>
    </location>
</feature>
<keyword evidence="10" id="KW-1185">Reference proteome</keyword>
<feature type="region of interest" description="Disordered" evidence="6">
    <location>
        <begin position="69"/>
        <end position="88"/>
    </location>
</feature>